<accession>A0A1Z3HK19</accession>
<dbReference type="Gene3D" id="1.20.1270.50">
    <property type="entry name" value="Glycoside hydrolase family 38, central domain"/>
    <property type="match status" value="1"/>
</dbReference>
<dbReference type="EMBL" id="CP021983">
    <property type="protein sequence ID" value="ASC70664.1"/>
    <property type="molecule type" value="Genomic_DNA"/>
</dbReference>
<comment type="similarity">
    <text evidence="1">Belongs to the glycosyl hydrolase 38 family.</text>
</comment>
<feature type="region of interest" description="Disordered" evidence="5">
    <location>
        <begin position="508"/>
        <end position="527"/>
    </location>
</feature>
<dbReference type="InterPro" id="IPR011682">
    <property type="entry name" value="Glyco_hydro_38_C"/>
</dbReference>
<reference evidence="7 8" key="1">
    <citation type="journal article" date="2016" name="Biochim. Biophys. Acta">
        <title>Characterization of red-shifted phycobilisomes isolated from the chlorophyll f-containing cyanobacterium Halomicronema hongdechloris.</title>
        <authorList>
            <person name="Li Y."/>
            <person name="Lin Y."/>
            <person name="Garvey C.J."/>
            <person name="Birch D."/>
            <person name="Corkery R.W."/>
            <person name="Loughlin P.C."/>
            <person name="Scheer H."/>
            <person name="Willows R.D."/>
            <person name="Chen M."/>
        </authorList>
    </citation>
    <scope>NUCLEOTIDE SEQUENCE [LARGE SCALE GENOMIC DNA]</scope>
    <source>
        <strain evidence="7 8">C2206</strain>
    </source>
</reference>
<feature type="domain" description="Glycoside hydrolase family 38 central" evidence="6">
    <location>
        <begin position="540"/>
        <end position="618"/>
    </location>
</feature>
<dbReference type="FunFam" id="1.20.1270.50:FF:000004">
    <property type="entry name" value="alpha-mannosidase 2C1 isoform X1"/>
    <property type="match status" value="1"/>
</dbReference>
<dbReference type="RefSeq" id="WP_088429443.1">
    <property type="nucleotide sequence ID" value="NZ_CP021983.2"/>
</dbReference>
<dbReference type="SUPFAM" id="SSF74650">
    <property type="entry name" value="Galactose mutarotase-like"/>
    <property type="match status" value="1"/>
</dbReference>
<dbReference type="InterPro" id="IPR037094">
    <property type="entry name" value="Glyco_hydro_38_cen_sf"/>
</dbReference>
<dbReference type="STRING" id="1641165.XM38_04150"/>
<evidence type="ECO:0000256" key="4">
    <source>
        <dbReference type="ARBA" id="ARBA00023295"/>
    </source>
</evidence>
<dbReference type="EC" id="3.2.1.170" evidence="7"/>
<feature type="compositionally biased region" description="Low complexity" evidence="5">
    <location>
        <begin position="516"/>
        <end position="527"/>
    </location>
</feature>
<dbReference type="GO" id="GO:0004559">
    <property type="term" value="F:alpha-mannosidase activity"/>
    <property type="evidence" value="ECO:0007669"/>
    <property type="project" value="InterPro"/>
</dbReference>
<dbReference type="AlphaFoldDB" id="A0A1Z3HK19"/>
<dbReference type="InterPro" id="IPR000602">
    <property type="entry name" value="Glyco_hydro_38_N"/>
</dbReference>
<dbReference type="InterPro" id="IPR015341">
    <property type="entry name" value="Glyco_hydro_38_cen"/>
</dbReference>
<dbReference type="GO" id="GO:0006013">
    <property type="term" value="P:mannose metabolic process"/>
    <property type="evidence" value="ECO:0007669"/>
    <property type="project" value="InterPro"/>
</dbReference>
<dbReference type="Gene3D" id="2.70.98.30">
    <property type="entry name" value="Golgi alpha-mannosidase II, domain 4"/>
    <property type="match status" value="1"/>
</dbReference>
<dbReference type="Gene3D" id="3.20.110.10">
    <property type="entry name" value="Glycoside hydrolase 38, N terminal domain"/>
    <property type="match status" value="1"/>
</dbReference>
<dbReference type="GO" id="GO:0030246">
    <property type="term" value="F:carbohydrate binding"/>
    <property type="evidence" value="ECO:0007669"/>
    <property type="project" value="InterPro"/>
</dbReference>
<evidence type="ECO:0000256" key="3">
    <source>
        <dbReference type="ARBA" id="ARBA00022801"/>
    </source>
</evidence>
<gene>
    <name evidence="7" type="primary">mngB_1</name>
    <name evidence="7" type="ORF">XM38_016090</name>
</gene>
<evidence type="ECO:0000256" key="5">
    <source>
        <dbReference type="SAM" id="MobiDB-lite"/>
    </source>
</evidence>
<dbReference type="Proteomes" id="UP000191901">
    <property type="component" value="Chromosome"/>
</dbReference>
<evidence type="ECO:0000313" key="8">
    <source>
        <dbReference type="Proteomes" id="UP000191901"/>
    </source>
</evidence>
<organism evidence="7 8">
    <name type="scientific">Halomicronema hongdechloris C2206</name>
    <dbReference type="NCBI Taxonomy" id="1641165"/>
    <lineage>
        <taxon>Bacteria</taxon>
        <taxon>Bacillati</taxon>
        <taxon>Cyanobacteriota</taxon>
        <taxon>Cyanophyceae</taxon>
        <taxon>Nodosilineales</taxon>
        <taxon>Nodosilineaceae</taxon>
        <taxon>Halomicronema</taxon>
    </lineage>
</organism>
<dbReference type="SMART" id="SM00872">
    <property type="entry name" value="Alpha-mann_mid"/>
    <property type="match status" value="1"/>
</dbReference>
<keyword evidence="8" id="KW-1185">Reference proteome</keyword>
<dbReference type="SUPFAM" id="SSF88713">
    <property type="entry name" value="Glycoside hydrolase/deacetylase"/>
    <property type="match status" value="1"/>
</dbReference>
<dbReference type="Pfam" id="PF07748">
    <property type="entry name" value="Glyco_hydro_38C"/>
    <property type="match status" value="1"/>
</dbReference>
<dbReference type="Pfam" id="PF01074">
    <property type="entry name" value="Glyco_hydro_38N"/>
    <property type="match status" value="1"/>
</dbReference>
<dbReference type="OrthoDB" id="9772207at2"/>
<dbReference type="PANTHER" id="PTHR46017:SF1">
    <property type="entry name" value="ALPHA-MANNOSIDASE 2C1"/>
    <property type="match status" value="1"/>
</dbReference>
<keyword evidence="2" id="KW-0479">Metal-binding</keyword>
<dbReference type="Pfam" id="PF17677">
    <property type="entry name" value="Glyco_hydro38C2"/>
    <property type="match status" value="1"/>
</dbReference>
<dbReference type="GO" id="GO:0102546">
    <property type="term" value="F:mannosylglycerate hydrolase activity"/>
    <property type="evidence" value="ECO:0007669"/>
    <property type="project" value="UniProtKB-EC"/>
</dbReference>
<dbReference type="InterPro" id="IPR041147">
    <property type="entry name" value="GH38_C"/>
</dbReference>
<sequence length="1085" mass="123191">MAPTQPSQPLTTTATTIERLRQLSQTSIQSSWHWAHTDVSILGSLQQDSWSTWPIAPLNQRQHIAWPRGQHPLWLCQRITVPETLHGYLVQDQQLKLALTWWAEQAQIFLDGALVQAGDLFDCFTRIHLSSAVQPGQSFIIALRLISPGHDDGALVRSHLIYEAQPNEPIEPGFLADELSVLQLYLTHFAPDQQSHLDTALRQINWANLSHRDHFHQSLETLRHHLAPLGTWIKQRQIHLLGHAHLDLAWLWPLEDTWLAAERTFHSVLSLQQTFTELTYTHSSPALFAWLEVNRSDLFQSIQYQVRSRRWAVDAGLWVEPELNLISGESITRQILYGQRYCQDKFGHISPIAWLPDSFGFCWQLPQLLAQGGIRYFATQKLRWNDTNPFPHDLFWWQGLDGTRILSLTLPPIGSDIDPLTMATYACDWETKTGLPEALWLPGIGDHGGGPTQDMLDKAHRWATSPFFPRLTFTHAVDFLQTLETRLASPPHQHSSLTDISLAPNASSAKSKTNDIDTSSPSDSDQDLSLPVWHNELYLELHRGCYTTHADQKWYNRRCEDLLYQAELFSSLATLLTDHAYPKAELETAWKQVLFNQFHDILPGSAIPDVFQTANDTWQTALATAKRLLDQALATITQTLPQPHAPSNTAIPIFIFNPLNWKRSEVVTITPPPSSSTKHLWCIQDSKGRHVPHQKQDQLIQVPEALHFLATDIPSIGYRLFWLSQQETSSIPTSKNCPDWSLENTFLKVTIDPCSGDLSNIVDKRTQREILSGPGNQLQAFVDKGQYWDAWNIAPDYAEHPLPSTTLNTIQWIESGPIRQRLRVIRSLNRSTFTQDYVLDVESSLLKIETWVDWQESQVMVKAAFPLTITTDVATYEIPYGTITRPTIPQTDEDKAKWEVPALRWASLGTSDYSISLLTTCKHGFDSQPSQLRLTLLKAPLWPDPKADRGKHHFTYAIYPHLGPLSAKHMTRKAHGLNIPIQARLHRPNTLAPDGDPWRSFLSLGDSSLVLSSLKLCEDDSQGFILRCYESQGETTTLNLKTSLNLDIQYSTDILENRLDSQVKHTPSTVSILPWGILNLCLKRP</sequence>
<dbReference type="CDD" id="cd10789">
    <property type="entry name" value="GH38N_AMII_ER_cytosolic"/>
    <property type="match status" value="1"/>
</dbReference>
<dbReference type="GO" id="GO:0046872">
    <property type="term" value="F:metal ion binding"/>
    <property type="evidence" value="ECO:0007669"/>
    <property type="project" value="UniProtKB-KW"/>
</dbReference>
<keyword evidence="4 7" id="KW-0326">Glycosidase</keyword>
<dbReference type="InterPro" id="IPR028995">
    <property type="entry name" value="Glyco_hydro_57/38_cen_sf"/>
</dbReference>
<dbReference type="PANTHER" id="PTHR46017">
    <property type="entry name" value="ALPHA-MANNOSIDASE 2C1"/>
    <property type="match status" value="1"/>
</dbReference>
<proteinExistence type="inferred from homology"/>
<evidence type="ECO:0000313" key="7">
    <source>
        <dbReference type="EMBL" id="ASC70664.1"/>
    </source>
</evidence>
<dbReference type="InterPro" id="IPR011330">
    <property type="entry name" value="Glyco_hydro/deAcase_b/a-brl"/>
</dbReference>
<dbReference type="InterPro" id="IPR027291">
    <property type="entry name" value="Glyco_hydro_38_N_sf"/>
</dbReference>
<dbReference type="KEGG" id="hhg:XM38_016090"/>
<dbReference type="Pfam" id="PF09261">
    <property type="entry name" value="Alpha-mann_mid"/>
    <property type="match status" value="1"/>
</dbReference>
<evidence type="ECO:0000256" key="2">
    <source>
        <dbReference type="ARBA" id="ARBA00022723"/>
    </source>
</evidence>
<evidence type="ECO:0000259" key="6">
    <source>
        <dbReference type="SMART" id="SM00872"/>
    </source>
</evidence>
<evidence type="ECO:0000256" key="1">
    <source>
        <dbReference type="ARBA" id="ARBA00009792"/>
    </source>
</evidence>
<protein>
    <submittedName>
        <fullName evidence="7">Mannosylglycerate hydrolase</fullName>
        <ecNumber evidence="7">3.2.1.170</ecNumber>
    </submittedName>
</protein>
<dbReference type="InterPro" id="IPR011013">
    <property type="entry name" value="Gal_mutarotase_sf_dom"/>
</dbReference>
<name>A0A1Z3HK19_9CYAN</name>
<keyword evidence="3 7" id="KW-0378">Hydrolase</keyword>
<dbReference type="GO" id="GO:0009313">
    <property type="term" value="P:oligosaccharide catabolic process"/>
    <property type="evidence" value="ECO:0007669"/>
    <property type="project" value="TreeGrafter"/>
</dbReference>
<dbReference type="SUPFAM" id="SSF88688">
    <property type="entry name" value="Families 57/38 glycoside transferase middle domain"/>
    <property type="match status" value="1"/>
</dbReference>